<keyword evidence="1" id="KW-0472">Membrane</keyword>
<feature type="transmembrane region" description="Helical" evidence="1">
    <location>
        <begin position="45"/>
        <end position="63"/>
    </location>
</feature>
<dbReference type="EMBL" id="JBHSBB010000009">
    <property type="protein sequence ID" value="MFC4032277.1"/>
    <property type="molecule type" value="Genomic_DNA"/>
</dbReference>
<feature type="transmembrane region" description="Helical" evidence="1">
    <location>
        <begin position="20"/>
        <end position="39"/>
    </location>
</feature>
<dbReference type="Proteomes" id="UP001595765">
    <property type="component" value="Unassembled WGS sequence"/>
</dbReference>
<sequence length="69" mass="7754">MKRLRAFGLFWYEFVIGDDWRVAVWIALSLAATAGLVSLGVNAWWLPPIAVATALGLSLRRAVRTARRR</sequence>
<keyword evidence="1" id="KW-1133">Transmembrane helix</keyword>
<reference evidence="3" key="1">
    <citation type="journal article" date="2019" name="Int. J. Syst. Evol. Microbiol.">
        <title>The Global Catalogue of Microorganisms (GCM) 10K type strain sequencing project: providing services to taxonomists for standard genome sequencing and annotation.</title>
        <authorList>
            <consortium name="The Broad Institute Genomics Platform"/>
            <consortium name="The Broad Institute Genome Sequencing Center for Infectious Disease"/>
            <person name="Wu L."/>
            <person name="Ma J."/>
        </authorList>
    </citation>
    <scope>NUCLEOTIDE SEQUENCE [LARGE SCALE GENOMIC DNA]</scope>
    <source>
        <strain evidence="3">CGMCC 4.7237</strain>
    </source>
</reference>
<gene>
    <name evidence="2" type="ORF">ACFO3J_12385</name>
</gene>
<organism evidence="2 3">
    <name type="scientific">Streptomyces polygonati</name>
    <dbReference type="NCBI Taxonomy" id="1617087"/>
    <lineage>
        <taxon>Bacteria</taxon>
        <taxon>Bacillati</taxon>
        <taxon>Actinomycetota</taxon>
        <taxon>Actinomycetes</taxon>
        <taxon>Kitasatosporales</taxon>
        <taxon>Streptomycetaceae</taxon>
        <taxon>Streptomyces</taxon>
    </lineage>
</organism>
<name>A0ABV8HMK2_9ACTN</name>
<evidence type="ECO:0000256" key="1">
    <source>
        <dbReference type="SAM" id="Phobius"/>
    </source>
</evidence>
<proteinExistence type="predicted"/>
<keyword evidence="3" id="KW-1185">Reference proteome</keyword>
<accession>A0ABV8HMK2</accession>
<dbReference type="RefSeq" id="WP_386429079.1">
    <property type="nucleotide sequence ID" value="NZ_JBHSBB010000009.1"/>
</dbReference>
<comment type="caution">
    <text evidence="2">The sequence shown here is derived from an EMBL/GenBank/DDBJ whole genome shotgun (WGS) entry which is preliminary data.</text>
</comment>
<keyword evidence="1" id="KW-0812">Transmembrane</keyword>
<protein>
    <submittedName>
        <fullName evidence="2">Uncharacterized protein</fullName>
    </submittedName>
</protein>
<evidence type="ECO:0000313" key="2">
    <source>
        <dbReference type="EMBL" id="MFC4032277.1"/>
    </source>
</evidence>
<evidence type="ECO:0000313" key="3">
    <source>
        <dbReference type="Proteomes" id="UP001595765"/>
    </source>
</evidence>